<comment type="caution">
    <text evidence="2">The sequence shown here is derived from an EMBL/GenBank/DDBJ whole genome shotgun (WGS) entry which is preliminary data.</text>
</comment>
<evidence type="ECO:0008006" key="4">
    <source>
        <dbReference type="Google" id="ProtNLM"/>
    </source>
</evidence>
<gene>
    <name evidence="2" type="ORF">HK44_026835</name>
</gene>
<dbReference type="Pfam" id="PF10617">
    <property type="entry name" value="DUF2474"/>
    <property type="match status" value="1"/>
</dbReference>
<sequence length="55" mass="6315">MADRHSLQEIEQAEKKPLWQRLGWLVMIWTGSVLALFVVASLMRMFMNAAGLTTH</sequence>
<organism evidence="2 3">
    <name type="scientific">Pseudomonas fluorescens HK44</name>
    <dbReference type="NCBI Taxonomy" id="1042209"/>
    <lineage>
        <taxon>Bacteria</taxon>
        <taxon>Pseudomonadati</taxon>
        <taxon>Pseudomonadota</taxon>
        <taxon>Gammaproteobacteria</taxon>
        <taxon>Pseudomonadales</taxon>
        <taxon>Pseudomonadaceae</taxon>
        <taxon>Pseudomonas</taxon>
    </lineage>
</organism>
<evidence type="ECO:0000313" key="3">
    <source>
        <dbReference type="Proteomes" id="UP000022611"/>
    </source>
</evidence>
<dbReference type="InterPro" id="IPR018895">
    <property type="entry name" value="DUF2474"/>
</dbReference>
<accession>A0A010TDB5</accession>
<feature type="transmembrane region" description="Helical" evidence="1">
    <location>
        <begin position="22"/>
        <end position="43"/>
    </location>
</feature>
<name>A0A010TDB5_PSEFL</name>
<evidence type="ECO:0000256" key="1">
    <source>
        <dbReference type="SAM" id="Phobius"/>
    </source>
</evidence>
<keyword evidence="1" id="KW-1133">Transmembrane helix</keyword>
<protein>
    <recommendedName>
        <fullName evidence="4">Cyanide insensitive terminal oxidase, subunit III</fullName>
    </recommendedName>
</protein>
<dbReference type="EMBL" id="AFOY02000008">
    <property type="protein sequence ID" value="EXF95242.1"/>
    <property type="molecule type" value="Genomic_DNA"/>
</dbReference>
<keyword evidence="1" id="KW-0472">Membrane</keyword>
<dbReference type="OrthoDB" id="6199137at2"/>
<dbReference type="AlphaFoldDB" id="A0A010TDB5"/>
<dbReference type="PATRIC" id="fig|1042209.11.peg.1935"/>
<dbReference type="HOGENOM" id="CLU_203653_1_1_6"/>
<reference evidence="2 3" key="1">
    <citation type="journal article" date="2011" name="J. Bacteriol.">
        <title>Draft genome sequence of the polycyclic aromatic hydrocarbon-degrading, genetically engineered bioluminescent bioreporter Pseudomonas fluorescens HK44.</title>
        <authorList>
            <person name="Chauhan A."/>
            <person name="Layton A.C."/>
            <person name="Williams D.E."/>
            <person name="Smartt A.E."/>
            <person name="Ripp S."/>
            <person name="Karpinets T.V."/>
            <person name="Brown S.D."/>
            <person name="Sayler G.S."/>
        </authorList>
    </citation>
    <scope>NUCLEOTIDE SEQUENCE [LARGE SCALE GENOMIC DNA]</scope>
    <source>
        <strain evidence="2 3">HK44</strain>
    </source>
</reference>
<keyword evidence="1" id="KW-0812">Transmembrane</keyword>
<proteinExistence type="predicted"/>
<dbReference type="Proteomes" id="UP000022611">
    <property type="component" value="Unassembled WGS sequence"/>
</dbReference>
<dbReference type="RefSeq" id="WP_019691587.1">
    <property type="nucleotide sequence ID" value="NZ_AFOY02000008.1"/>
</dbReference>
<evidence type="ECO:0000313" key="2">
    <source>
        <dbReference type="EMBL" id="EXF95242.1"/>
    </source>
</evidence>
<dbReference type="eggNOG" id="ENOG5033AGH">
    <property type="taxonomic scope" value="Bacteria"/>
</dbReference>